<dbReference type="AlphaFoldDB" id="A0AAD0YNU0"/>
<evidence type="ECO:0000313" key="1">
    <source>
        <dbReference type="EMBL" id="AZA92339.1"/>
    </source>
</evidence>
<dbReference type="KEGG" id="cnk:EG343_17825"/>
<evidence type="ECO:0000313" key="2">
    <source>
        <dbReference type="Proteomes" id="UP000278288"/>
    </source>
</evidence>
<organism evidence="1 2">
    <name type="scientific">Chryseobacterium nakagawai</name>
    <dbReference type="NCBI Taxonomy" id="1241982"/>
    <lineage>
        <taxon>Bacteria</taxon>
        <taxon>Pseudomonadati</taxon>
        <taxon>Bacteroidota</taxon>
        <taxon>Flavobacteriia</taxon>
        <taxon>Flavobacteriales</taxon>
        <taxon>Weeksellaceae</taxon>
        <taxon>Chryseobacterium group</taxon>
        <taxon>Chryseobacterium</taxon>
    </lineage>
</organism>
<dbReference type="Proteomes" id="UP000278288">
    <property type="component" value="Chromosome"/>
</dbReference>
<dbReference type="RefSeq" id="WP_123859042.1">
    <property type="nucleotide sequence ID" value="NZ_CP033923.1"/>
</dbReference>
<dbReference type="PROSITE" id="PS51257">
    <property type="entry name" value="PROKAR_LIPOPROTEIN"/>
    <property type="match status" value="1"/>
</dbReference>
<gene>
    <name evidence="1" type="ORF">EG343_17825</name>
</gene>
<name>A0AAD0YNU0_CHRNA</name>
<sequence>MTKKAILIFLFIISILSSCKKKTLEQKIENLPPAQTTAAPAPLKEAITDMENSSFTLSCGSGCAVTYTAENISQDKTSVKVKFKVENYINEELTETNDETYFFYYSNTGEIDKIINEETHKNILDEYFLSAQESFKEFAASLIRDKKIKISHSKGQDSSAKENYKITTLPFDHEDYYSICYIKFNEKECANRYPQYSYPENKNILEEYGIKDTPSSFFILPKVKGLQPFILAYTDSDVEGYDLLIATNNKLLSSLQIAEFDGETVNDFIITKNFDIELYTRKNTTEKRILKKKYKIQPDGKIK</sequence>
<reference evidence="1 2" key="1">
    <citation type="submission" date="2018-11" db="EMBL/GenBank/DDBJ databases">
        <title>Proposal to divide the Flavobacteriaceae and reorganize its genera based on Amino Acid Identity values calculated from whole genome sequences.</title>
        <authorList>
            <person name="Nicholson A.C."/>
            <person name="Gulvik C.A."/>
            <person name="Whitney A.M."/>
            <person name="Humrighouse B.W."/>
            <person name="Bell M."/>
            <person name="Holmes B."/>
            <person name="Steigerwalt A.G."/>
            <person name="Villarma A."/>
            <person name="Sheth M."/>
            <person name="Batra D."/>
            <person name="Pryor J."/>
            <person name="Bernardet J.-F."/>
            <person name="Hugo C."/>
            <person name="Kampfer P."/>
            <person name="Newman J."/>
            <person name="McQuiston J.R."/>
        </authorList>
    </citation>
    <scope>NUCLEOTIDE SEQUENCE [LARGE SCALE GENOMIC DNA]</scope>
    <source>
        <strain evidence="1 2">G0041</strain>
    </source>
</reference>
<proteinExistence type="predicted"/>
<protein>
    <recommendedName>
        <fullName evidence="3">Lipoprotein</fullName>
    </recommendedName>
</protein>
<dbReference type="EMBL" id="CP033923">
    <property type="protein sequence ID" value="AZA92339.1"/>
    <property type="molecule type" value="Genomic_DNA"/>
</dbReference>
<keyword evidence="2" id="KW-1185">Reference proteome</keyword>
<evidence type="ECO:0008006" key="3">
    <source>
        <dbReference type="Google" id="ProtNLM"/>
    </source>
</evidence>
<accession>A0AAD0YNU0</accession>